<evidence type="ECO:0000313" key="2">
    <source>
        <dbReference type="Proteomes" id="UP000662783"/>
    </source>
</evidence>
<dbReference type="EMBL" id="CP070608">
    <property type="protein sequence ID" value="QSE97016.1"/>
    <property type="molecule type" value="Genomic_DNA"/>
</dbReference>
<proteinExistence type="predicted"/>
<protein>
    <submittedName>
        <fullName evidence="1">Uncharacterized protein</fullName>
    </submittedName>
</protein>
<dbReference type="PROSITE" id="PS51257">
    <property type="entry name" value="PROKAR_LIPOPROTEIN"/>
    <property type="match status" value="1"/>
</dbReference>
<accession>A0A975A0P4</accession>
<dbReference type="KEGG" id="fuv:JR347_15670"/>
<name>A0A975A0P4_9BACT</name>
<dbReference type="Proteomes" id="UP000662783">
    <property type="component" value="Chromosome"/>
</dbReference>
<gene>
    <name evidence="1" type="ORF">JR347_15670</name>
</gene>
<dbReference type="AlphaFoldDB" id="A0A975A0P4"/>
<evidence type="ECO:0000313" key="1">
    <source>
        <dbReference type="EMBL" id="QSE97016.1"/>
    </source>
</evidence>
<sequence length="264" mass="31227">MKFHFALLFYFSLFLFSCDDENETANSEPVTSIPKIEFREIRFVETPVDMSDSLIVRIKFSDLEMNVGLDDIEYIYPYNQKHYFSNKTGQYFDFENESLDDLLTIKNIEEIDTLPPFDPDFNTCFWDLSPEIFLSDGFQLNDTVYYQFNKYHNNIFVDYWYKNNSGEYEFFDWREAFECGHNFDGRIPNLTSFNQKERFPIQIDNFSFKIVITSRSSGFIEYGMTSFGFKPLFGGKDLKLRISIADRDLNVSNVVETDIIQIPL</sequence>
<organism evidence="1 2">
    <name type="scientific">Fulvivirga lutea</name>
    <dbReference type="NCBI Taxonomy" id="2810512"/>
    <lineage>
        <taxon>Bacteria</taxon>
        <taxon>Pseudomonadati</taxon>
        <taxon>Bacteroidota</taxon>
        <taxon>Cytophagia</taxon>
        <taxon>Cytophagales</taxon>
        <taxon>Fulvivirgaceae</taxon>
        <taxon>Fulvivirga</taxon>
    </lineage>
</organism>
<dbReference type="RefSeq" id="WP_205721529.1">
    <property type="nucleotide sequence ID" value="NZ_CP070608.1"/>
</dbReference>
<keyword evidence="2" id="KW-1185">Reference proteome</keyword>
<reference evidence="1" key="1">
    <citation type="submission" date="2021-02" db="EMBL/GenBank/DDBJ databases">
        <title>Fulvivirga sp. S481 isolated from sea water.</title>
        <authorList>
            <person name="Bae S.S."/>
            <person name="Baek K."/>
        </authorList>
    </citation>
    <scope>NUCLEOTIDE SEQUENCE</scope>
    <source>
        <strain evidence="1">S481</strain>
    </source>
</reference>